<evidence type="ECO:0000256" key="2">
    <source>
        <dbReference type="ARBA" id="ARBA00004613"/>
    </source>
</evidence>
<sequence>MARIDGTAGGDFLTDIDESDTIVGWDGDDTIVVQEADGLWDWIVPAKGDDLVIFEEGTGVGSTTLSPNDGNDTIIGNTVDRISVGVRLGADDKEVAVDLGRMEITTSDRVILMEEVSNLSFHNFWGEVPGVYVDATGYQRSTYKMLLNTGNGDDTVRVGGDDIHVVLNEGDDLVVMERLVGIIDGQGGNDTIDLGALSSAAEVHAFGGHVYAGGLAIHPTGIESYIGTAFGDEMLATGTTDSFAFDGAAGNDTLTGGGGNDTLDGGHSHDSLSGGDGDDHLTGGYGNDTLDGGDGSDTAYYDGFGGGITVSLAVSGAQNTGAAGTDELSNIEHLVGGSYNDTLTGSTGDNRITTGNGVDRAYGLGGNDTLIGGTGADTLQGGNGQDLLTGAGGRDYLDGGAQNDDLYGGSGNDTLRGGSGSDVLYGGKGADILVGGTVTGSTYPGDGEEDFFVFDDPSVSTPLERDIIRDFEQGLDKIVLQDFGEVVYIHTDPFDAKEGELRHFQSGNFTIVQLDLDGDASADFEIRLDGNYILTEDDFIL</sequence>
<dbReference type="InterPro" id="IPR011049">
    <property type="entry name" value="Serralysin-like_metalloprot_C"/>
</dbReference>
<comment type="cofactor">
    <cofactor evidence="1">
        <name>Ca(2+)</name>
        <dbReference type="ChEBI" id="CHEBI:29108"/>
    </cofactor>
</comment>
<dbReference type="InterPro" id="IPR050557">
    <property type="entry name" value="RTX_toxin/Mannuronan_C5-epim"/>
</dbReference>
<evidence type="ECO:0000259" key="6">
    <source>
        <dbReference type="Pfam" id="PF08548"/>
    </source>
</evidence>
<dbReference type="Pfam" id="PF08548">
    <property type="entry name" value="Peptidase_M10_C"/>
    <property type="match status" value="1"/>
</dbReference>
<dbReference type="PRINTS" id="PR00313">
    <property type="entry name" value="CABNDNGRPT"/>
</dbReference>
<reference evidence="7 8" key="1">
    <citation type="submission" date="2015-09" db="EMBL/GenBank/DDBJ databases">
        <authorList>
            <consortium name="Swine Surveillance"/>
        </authorList>
    </citation>
    <scope>NUCLEOTIDE SEQUENCE [LARGE SCALE GENOMIC DNA]</scope>
    <source>
        <strain evidence="7 8">CECT 7648</strain>
    </source>
</reference>
<organism evidence="7 8">
    <name type="scientific">Tropicibacter naphthalenivorans</name>
    <dbReference type="NCBI Taxonomy" id="441103"/>
    <lineage>
        <taxon>Bacteria</taxon>
        <taxon>Pseudomonadati</taxon>
        <taxon>Pseudomonadota</taxon>
        <taxon>Alphaproteobacteria</taxon>
        <taxon>Rhodobacterales</taxon>
        <taxon>Roseobacteraceae</taxon>
        <taxon>Tropicibacter</taxon>
    </lineage>
</organism>
<feature type="domain" description="Peptidase M10 serralysin C-terminal" evidence="6">
    <location>
        <begin position="349"/>
        <end position="540"/>
    </location>
</feature>
<keyword evidence="8" id="KW-1185">Reference proteome</keyword>
<keyword evidence="3" id="KW-0964">Secreted</keyword>
<accession>A0A0N7LZD5</accession>
<dbReference type="Gene3D" id="2.150.10.10">
    <property type="entry name" value="Serralysin-like metalloprotease, C-terminal"/>
    <property type="match status" value="3"/>
</dbReference>
<comment type="subcellular location">
    <subcellularLocation>
        <location evidence="2">Secreted</location>
    </subcellularLocation>
</comment>
<gene>
    <name evidence="7" type="primary">cya_10</name>
    <name evidence="7" type="ORF">TRN7648_01432</name>
</gene>
<dbReference type="STRING" id="441103.TRN7648_01432"/>
<dbReference type="PANTHER" id="PTHR38340">
    <property type="entry name" value="S-LAYER PROTEIN"/>
    <property type="match status" value="1"/>
</dbReference>
<dbReference type="OrthoDB" id="733404at2"/>
<evidence type="ECO:0000256" key="1">
    <source>
        <dbReference type="ARBA" id="ARBA00001913"/>
    </source>
</evidence>
<dbReference type="SUPFAM" id="SSF51120">
    <property type="entry name" value="beta-Roll"/>
    <property type="match status" value="3"/>
</dbReference>
<dbReference type="Proteomes" id="UP000054935">
    <property type="component" value="Unassembled WGS sequence"/>
</dbReference>
<name>A0A0N7LZD5_9RHOB</name>
<dbReference type="GO" id="GO:0005509">
    <property type="term" value="F:calcium ion binding"/>
    <property type="evidence" value="ECO:0007669"/>
    <property type="project" value="InterPro"/>
</dbReference>
<evidence type="ECO:0000256" key="5">
    <source>
        <dbReference type="SAM" id="MobiDB-lite"/>
    </source>
</evidence>
<dbReference type="InterPro" id="IPR018511">
    <property type="entry name" value="Hemolysin-typ_Ca-bd_CS"/>
</dbReference>
<protein>
    <submittedName>
        <fullName evidence="7">Cyclolysin</fullName>
    </submittedName>
</protein>
<dbReference type="GO" id="GO:0005615">
    <property type="term" value="C:extracellular space"/>
    <property type="evidence" value="ECO:0007669"/>
    <property type="project" value="InterPro"/>
</dbReference>
<dbReference type="PANTHER" id="PTHR38340:SF1">
    <property type="entry name" value="S-LAYER PROTEIN"/>
    <property type="match status" value="1"/>
</dbReference>
<keyword evidence="4" id="KW-0677">Repeat</keyword>
<dbReference type="InterPro" id="IPR013858">
    <property type="entry name" value="Peptidase_M10B_C"/>
</dbReference>
<dbReference type="InterPro" id="IPR001343">
    <property type="entry name" value="Hemolysn_Ca-bd"/>
</dbReference>
<evidence type="ECO:0000256" key="4">
    <source>
        <dbReference type="ARBA" id="ARBA00022737"/>
    </source>
</evidence>
<dbReference type="Pfam" id="PF00353">
    <property type="entry name" value="HemolysinCabind"/>
    <property type="match status" value="5"/>
</dbReference>
<dbReference type="PROSITE" id="PS00330">
    <property type="entry name" value="HEMOLYSIN_CALCIUM"/>
    <property type="match status" value="5"/>
</dbReference>
<feature type="region of interest" description="Disordered" evidence="5">
    <location>
        <begin position="256"/>
        <end position="289"/>
    </location>
</feature>
<evidence type="ECO:0000313" key="8">
    <source>
        <dbReference type="Proteomes" id="UP000054935"/>
    </source>
</evidence>
<dbReference type="EMBL" id="CYSE01000002">
    <property type="protein sequence ID" value="CUH77361.1"/>
    <property type="molecule type" value="Genomic_DNA"/>
</dbReference>
<dbReference type="AlphaFoldDB" id="A0A0N7LZD5"/>
<proteinExistence type="predicted"/>
<evidence type="ECO:0000313" key="7">
    <source>
        <dbReference type="EMBL" id="CUH77361.1"/>
    </source>
</evidence>
<dbReference type="RefSeq" id="WP_058246934.1">
    <property type="nucleotide sequence ID" value="NZ_CYSE01000002.1"/>
</dbReference>
<evidence type="ECO:0000256" key="3">
    <source>
        <dbReference type="ARBA" id="ARBA00022525"/>
    </source>
</evidence>